<organism evidence="1 2">
    <name type="scientific">Irpex rosettiformis</name>
    <dbReference type="NCBI Taxonomy" id="378272"/>
    <lineage>
        <taxon>Eukaryota</taxon>
        <taxon>Fungi</taxon>
        <taxon>Dikarya</taxon>
        <taxon>Basidiomycota</taxon>
        <taxon>Agaricomycotina</taxon>
        <taxon>Agaricomycetes</taxon>
        <taxon>Polyporales</taxon>
        <taxon>Irpicaceae</taxon>
        <taxon>Irpex</taxon>
    </lineage>
</organism>
<evidence type="ECO:0000313" key="1">
    <source>
        <dbReference type="EMBL" id="KAI0094318.1"/>
    </source>
</evidence>
<comment type="caution">
    <text evidence="1">The sequence shown here is derived from an EMBL/GenBank/DDBJ whole genome shotgun (WGS) entry which is preliminary data.</text>
</comment>
<dbReference type="Proteomes" id="UP001055072">
    <property type="component" value="Unassembled WGS sequence"/>
</dbReference>
<accession>A0ACB8UIW6</accession>
<dbReference type="EMBL" id="MU274900">
    <property type="protein sequence ID" value="KAI0094318.1"/>
    <property type="molecule type" value="Genomic_DNA"/>
</dbReference>
<reference evidence="1" key="1">
    <citation type="journal article" date="2021" name="Environ. Microbiol.">
        <title>Gene family expansions and transcriptome signatures uncover fungal adaptations to wood decay.</title>
        <authorList>
            <person name="Hage H."/>
            <person name="Miyauchi S."/>
            <person name="Viragh M."/>
            <person name="Drula E."/>
            <person name="Min B."/>
            <person name="Chaduli D."/>
            <person name="Navarro D."/>
            <person name="Favel A."/>
            <person name="Norest M."/>
            <person name="Lesage-Meessen L."/>
            <person name="Balint B."/>
            <person name="Merenyi Z."/>
            <person name="de Eugenio L."/>
            <person name="Morin E."/>
            <person name="Martinez A.T."/>
            <person name="Baldrian P."/>
            <person name="Stursova M."/>
            <person name="Martinez M.J."/>
            <person name="Novotny C."/>
            <person name="Magnuson J.K."/>
            <person name="Spatafora J.W."/>
            <person name="Maurice S."/>
            <person name="Pangilinan J."/>
            <person name="Andreopoulos W."/>
            <person name="LaButti K."/>
            <person name="Hundley H."/>
            <person name="Na H."/>
            <person name="Kuo A."/>
            <person name="Barry K."/>
            <person name="Lipzen A."/>
            <person name="Henrissat B."/>
            <person name="Riley R."/>
            <person name="Ahrendt S."/>
            <person name="Nagy L.G."/>
            <person name="Grigoriev I.V."/>
            <person name="Martin F."/>
            <person name="Rosso M.N."/>
        </authorList>
    </citation>
    <scope>NUCLEOTIDE SEQUENCE</scope>
    <source>
        <strain evidence="1">CBS 384.51</strain>
    </source>
</reference>
<sequence>MATTSSSQSKSWWRSKSFANSSQSSLGSDAKHNAQSGPSKPKESKFNTFVASAIGKKSKKPHLTIQDPPMSYMPPSPSSISSFTSPGNIHSPEPSPYFTNRPPAKSVSTQRSYEFDQRSDPYTTSEPRTPSDHPRERTSYQNSVMMFHESDPFAAGGVVMSGAGPDMNRLSVWSDSSLLDPHTKRGESSITNRMSYGSSSSNSHGNPPDAQILPQLPVVRQRSNAASIRSKRIRREISLVAEGSQAADLLAAAQITMDNGIIRTTSKSSPASLMGRPDEPGTFGRPAMPPLRPAVQTSGLPRSPAGETPMTARSDESRRRPEQSVLHRQRSESHMRNRSKSTVSTASPILFHNTRSSVSTVSSGTHLPGGGVRPLVLVRKASQPRVNLPPISSAPPTSRLPPPPLSPFLPSDEDAEDEDIDALSYLDEHKTRSSTASSMTFASIELDLDDFEDISKLAREMIPDEDIPYTPPATFRSMAAEPHPRRTGEPKSSYPSTSTAHLSSPQHNVLRKAASQASMPMSPSMSPMGKAPRKQRSFHHPRIPLPPLPSLRSSSHTPSNTPTDAYSPRQSSSSTTQPPFTRRRLFSGSSGRRISISKSSSTTTATVDDDLRSLSNLSIDNIDPAPKDIGMRSKPVMMSFSNMGNQLSLVTDNACISPMWEEMSAAPSNPKRVSHGDYMMQHIMSPAEMLKLEQQFNGERVSQKEEDIESLMTSERGGECRTPKLDIEPGDFGMTFIGGGRSKSTRPRTNSILSNMSAFGPEERTSNIGGGDELALRGLVGVAQTFGTPTKRPATATEVTRNAGWGMSSPGRSKTYGPQSARPSTAQPSFPSPPVSPMSSSSVSGVTSSGLPPPPRPRISRENQADVSAVQRTSTIPYQALSPPPRRRPTLQSIASRDGEGTSSSSIRSSRPPSAFGQKAFNRRSLAKKPSFLDIDDECDTTNDTISLADMSVKSFATTAYHTAADYAEDHDLDSSFLDLDRGTSFDTVRSFDEDIQGF</sequence>
<keyword evidence="2" id="KW-1185">Reference proteome</keyword>
<gene>
    <name evidence="1" type="ORF">BDY19DRAFT_13940</name>
</gene>
<protein>
    <submittedName>
        <fullName evidence="1">Uncharacterized protein</fullName>
    </submittedName>
</protein>
<name>A0ACB8UIW6_9APHY</name>
<evidence type="ECO:0000313" key="2">
    <source>
        <dbReference type="Proteomes" id="UP001055072"/>
    </source>
</evidence>
<proteinExistence type="predicted"/>